<evidence type="ECO:0000313" key="2">
    <source>
        <dbReference type="EMBL" id="MFC3031821.1"/>
    </source>
</evidence>
<dbReference type="RefSeq" id="WP_377121443.1">
    <property type="nucleotide sequence ID" value="NZ_JBHRSD010000010.1"/>
</dbReference>
<feature type="domain" description="N-acetyltransferase" evidence="1">
    <location>
        <begin position="351"/>
        <end position="497"/>
    </location>
</feature>
<keyword evidence="3" id="KW-1185">Reference proteome</keyword>
<dbReference type="Proteomes" id="UP001595453">
    <property type="component" value="Unassembled WGS sequence"/>
</dbReference>
<gene>
    <name evidence="2" type="primary">pseG</name>
    <name evidence="2" type="ORF">ACFOEE_04760</name>
</gene>
<comment type="caution">
    <text evidence="2">The sequence shown here is derived from an EMBL/GenBank/DDBJ whole genome shotgun (WGS) entry which is preliminary data.</text>
</comment>
<dbReference type="Gene3D" id="3.40.50.11190">
    <property type="match status" value="1"/>
</dbReference>
<dbReference type="InterPro" id="IPR000182">
    <property type="entry name" value="GNAT_dom"/>
</dbReference>
<dbReference type="Gene3D" id="3.40.630.30">
    <property type="match status" value="1"/>
</dbReference>
<dbReference type="GO" id="GO:0016787">
    <property type="term" value="F:hydrolase activity"/>
    <property type="evidence" value="ECO:0007669"/>
    <property type="project" value="UniProtKB-KW"/>
</dbReference>
<evidence type="ECO:0000259" key="1">
    <source>
        <dbReference type="PROSITE" id="PS51186"/>
    </source>
</evidence>
<accession>A0ABV7CGW9</accession>
<dbReference type="SUPFAM" id="SSF55729">
    <property type="entry name" value="Acyl-CoA N-acyltransferases (Nat)"/>
    <property type="match status" value="1"/>
</dbReference>
<dbReference type="PANTHER" id="PTHR43415:SF3">
    <property type="entry name" value="GNAT-FAMILY ACETYLTRANSFERASE"/>
    <property type="match status" value="1"/>
</dbReference>
<dbReference type="EMBL" id="JBHRSD010000010">
    <property type="protein sequence ID" value="MFC3031821.1"/>
    <property type="molecule type" value="Genomic_DNA"/>
</dbReference>
<protein>
    <submittedName>
        <fullName evidence="2">UDP-2,4-diacetamido-2,4, 6-trideoxy-beta-L-altropyranose hydrolase</fullName>
        <ecNumber evidence="2">3.6.1.57</ecNumber>
    </submittedName>
</protein>
<dbReference type="InterPro" id="IPR007152">
    <property type="entry name" value="DUF354"/>
</dbReference>
<dbReference type="InterPro" id="IPR020023">
    <property type="entry name" value="PseG"/>
</dbReference>
<dbReference type="InterPro" id="IPR016181">
    <property type="entry name" value="Acyl_CoA_acyltransferase"/>
</dbReference>
<proteinExistence type="predicted"/>
<dbReference type="PANTHER" id="PTHR43415">
    <property type="entry name" value="SPERMIDINE N(1)-ACETYLTRANSFERASE"/>
    <property type="match status" value="1"/>
</dbReference>
<dbReference type="Pfam" id="PF04007">
    <property type="entry name" value="DUF354"/>
    <property type="match status" value="1"/>
</dbReference>
<name>A0ABV7CGW9_9GAMM</name>
<dbReference type="NCBIfam" id="TIGR03590">
    <property type="entry name" value="PseG"/>
    <property type="match status" value="1"/>
</dbReference>
<evidence type="ECO:0000313" key="3">
    <source>
        <dbReference type="Proteomes" id="UP001595453"/>
    </source>
</evidence>
<dbReference type="SUPFAM" id="SSF53756">
    <property type="entry name" value="UDP-Glycosyltransferase/glycogen phosphorylase"/>
    <property type="match status" value="1"/>
</dbReference>
<keyword evidence="2" id="KW-0378">Hydrolase</keyword>
<dbReference type="Gene3D" id="3.40.50.2000">
    <property type="entry name" value="Glycogen Phosphorylase B"/>
    <property type="match status" value="1"/>
</dbReference>
<reference evidence="3" key="1">
    <citation type="journal article" date="2019" name="Int. J. Syst. Evol. Microbiol.">
        <title>The Global Catalogue of Microorganisms (GCM) 10K type strain sequencing project: providing services to taxonomists for standard genome sequencing and annotation.</title>
        <authorList>
            <consortium name="The Broad Institute Genomics Platform"/>
            <consortium name="The Broad Institute Genome Sequencing Center for Infectious Disease"/>
            <person name="Wu L."/>
            <person name="Ma J."/>
        </authorList>
    </citation>
    <scope>NUCLEOTIDE SEQUENCE [LARGE SCALE GENOMIC DNA]</scope>
    <source>
        <strain evidence="3">KCTC 42730</strain>
    </source>
</reference>
<organism evidence="2 3">
    <name type="scientific">Pseudoalteromonas fenneropenaei</name>
    <dbReference type="NCBI Taxonomy" id="1737459"/>
    <lineage>
        <taxon>Bacteria</taxon>
        <taxon>Pseudomonadati</taxon>
        <taxon>Pseudomonadota</taxon>
        <taxon>Gammaproteobacteria</taxon>
        <taxon>Alteromonadales</taxon>
        <taxon>Pseudoalteromonadaceae</taxon>
        <taxon>Pseudoalteromonas</taxon>
    </lineage>
</organism>
<dbReference type="EC" id="3.6.1.57" evidence="2"/>
<dbReference type="PROSITE" id="PS51186">
    <property type="entry name" value="GNAT"/>
    <property type="match status" value="1"/>
</dbReference>
<dbReference type="Pfam" id="PF13302">
    <property type="entry name" value="Acetyltransf_3"/>
    <property type="match status" value="1"/>
</dbReference>
<sequence length="497" mass="55508">MQVLFRVDSSANIGSGHFMRCLTLAKAFHHLTQCAIHFIAKEILIHHETLLAENQFLLTKLPPNLHIAADAQHSIASFDIQLGPNVVVVDHYQLDQSWETPVREHCAHLLVIDDLANRIHDCDSLLDQTYLRHKNDYRHLVSPKTNLLLGCDYSLLRREFIELREHAVKKRMSKDGIREILICFGSTDPINATSQTLDAILPICIEHQIKINIVLSSSAPHLLEISERVANSSLCTLHVDSTAVAKLMLDADLAIGANGTLSWERCCLGLPAITTDIAANQVFVGKALAQTGAIVHLGQVDSGFATRLKQTFEQLLQANTAYLSQMVNQAFALVDGKGAQKVIQHILQSRVALRPATLDDTDLLFAWQSNPEVRKYSRNPKPVEFNEHVLWLRNTLANSKRALFIIIDSWTKSGVGMLRLDQISELELEISILVAPEHQGAGYADAAIHALDKSFKRKTIHAYLDPKNLKSSKLFARAGFKAIHVDHFVRFPDLRGD</sequence>